<keyword evidence="5 11" id="KW-0679">Respiratory chain</keyword>
<keyword evidence="9 11" id="KW-0472">Membrane</keyword>
<dbReference type="PIRSF" id="PIRSF000022">
    <property type="entry name" value="Bc1_14K"/>
    <property type="match status" value="1"/>
</dbReference>
<proteinExistence type="inferred from homology"/>
<evidence type="ECO:0000256" key="10">
    <source>
        <dbReference type="ARBA" id="ARBA00038521"/>
    </source>
</evidence>
<evidence type="ECO:0000256" key="9">
    <source>
        <dbReference type="ARBA" id="ARBA00023136"/>
    </source>
</evidence>
<dbReference type="RefSeq" id="XP_017771946.1">
    <property type="nucleotide sequence ID" value="XM_017916457.1"/>
</dbReference>
<keyword evidence="4 11" id="KW-0813">Transport</keyword>
<accession>A0ABM1MBJ6</accession>
<comment type="similarity">
    <text evidence="2 11">Belongs to the UQCRB/QCR7 family.</text>
</comment>
<evidence type="ECO:0000256" key="8">
    <source>
        <dbReference type="ARBA" id="ARBA00023128"/>
    </source>
</evidence>
<reference evidence="13" key="1">
    <citation type="submission" date="2025-08" db="UniProtKB">
        <authorList>
            <consortium name="RefSeq"/>
        </authorList>
    </citation>
    <scope>IDENTIFICATION</scope>
    <source>
        <tissue evidence="13">Whole Larva</tissue>
    </source>
</reference>
<evidence type="ECO:0000256" key="4">
    <source>
        <dbReference type="ARBA" id="ARBA00022448"/>
    </source>
</evidence>
<evidence type="ECO:0000313" key="12">
    <source>
        <dbReference type="Proteomes" id="UP000695000"/>
    </source>
</evidence>
<evidence type="ECO:0000256" key="3">
    <source>
        <dbReference type="ARBA" id="ARBA00016323"/>
    </source>
</evidence>
<evidence type="ECO:0000313" key="13">
    <source>
        <dbReference type="RefSeq" id="XP_017771946.1"/>
    </source>
</evidence>
<evidence type="ECO:0000256" key="7">
    <source>
        <dbReference type="ARBA" id="ARBA00022982"/>
    </source>
</evidence>
<evidence type="ECO:0000256" key="5">
    <source>
        <dbReference type="ARBA" id="ARBA00022660"/>
    </source>
</evidence>
<protein>
    <recommendedName>
        <fullName evidence="3 11">Cytochrome b-c1 complex subunit 7</fullName>
    </recommendedName>
</protein>
<dbReference type="PANTHER" id="PTHR12022:SF0">
    <property type="entry name" value="CYTOCHROME B-C1 COMPLEX SUBUNIT 7"/>
    <property type="match status" value="1"/>
</dbReference>
<keyword evidence="8 11" id="KW-0496">Mitochondrion</keyword>
<comment type="subcellular location">
    <subcellularLocation>
        <location evidence="1">Mitochondrion inner membrane</location>
        <topology evidence="1">Peripheral membrane protein</topology>
        <orientation evidence="1">Matrix side</orientation>
    </subcellularLocation>
</comment>
<sequence length="110" mass="13374">MAVSFVQRRFMSNALQKWAYNLSGFNKLGLMRDDCLYENDDVKEALRRLPQTVVDERNYRLIRAVQLSIQKDILPKEQWTKLEEDVMYLQPFLKEVKKEREEREAWNKQY</sequence>
<gene>
    <name evidence="13" type="primary">LOC108559246</name>
</gene>
<dbReference type="GeneID" id="108559246"/>
<keyword evidence="12" id="KW-1185">Reference proteome</keyword>
<name>A0ABM1MBJ6_NICVS</name>
<dbReference type="InterPro" id="IPR036544">
    <property type="entry name" value="QCR7_sf"/>
</dbReference>
<evidence type="ECO:0000256" key="11">
    <source>
        <dbReference type="PIRNR" id="PIRNR000022"/>
    </source>
</evidence>
<dbReference type="InterPro" id="IPR003197">
    <property type="entry name" value="QCR7"/>
</dbReference>
<comment type="subunit">
    <text evidence="10">Component of the ubiquinol-cytochrome c oxidoreductase (cytochrome b-c1 complex, complex III, CIII), a multisubunit enzyme composed of 3 respiratory subunits cytochrome b, cytochrome c1 and Rieske protein, 2 core protein subunits, and additional low-molecular weight protein subunits. The complex exists as an obligatory dimer and forms supercomplexes (SCs) in the inner mitochondrial membrane with cytochrome c oxidase (complex IV, CIV).</text>
</comment>
<evidence type="ECO:0000256" key="1">
    <source>
        <dbReference type="ARBA" id="ARBA00004443"/>
    </source>
</evidence>
<dbReference type="Proteomes" id="UP000695000">
    <property type="component" value="Unplaced"/>
</dbReference>
<evidence type="ECO:0000256" key="6">
    <source>
        <dbReference type="ARBA" id="ARBA00022792"/>
    </source>
</evidence>
<keyword evidence="6 11" id="KW-0999">Mitochondrion inner membrane</keyword>
<dbReference type="PANTHER" id="PTHR12022">
    <property type="entry name" value="UBIQUINOL-CYTOCHROME C REDUCTASE COMPLEX 14 KD PROTEIN"/>
    <property type="match status" value="1"/>
</dbReference>
<dbReference type="Pfam" id="PF02271">
    <property type="entry name" value="UCR_14kD"/>
    <property type="match status" value="1"/>
</dbReference>
<evidence type="ECO:0000256" key="2">
    <source>
        <dbReference type="ARBA" id="ARBA00008554"/>
    </source>
</evidence>
<organism evidence="12 13">
    <name type="scientific">Nicrophorus vespilloides</name>
    <name type="common">Boreal carrion beetle</name>
    <dbReference type="NCBI Taxonomy" id="110193"/>
    <lineage>
        <taxon>Eukaryota</taxon>
        <taxon>Metazoa</taxon>
        <taxon>Ecdysozoa</taxon>
        <taxon>Arthropoda</taxon>
        <taxon>Hexapoda</taxon>
        <taxon>Insecta</taxon>
        <taxon>Pterygota</taxon>
        <taxon>Neoptera</taxon>
        <taxon>Endopterygota</taxon>
        <taxon>Coleoptera</taxon>
        <taxon>Polyphaga</taxon>
        <taxon>Staphyliniformia</taxon>
        <taxon>Silphidae</taxon>
        <taxon>Nicrophorinae</taxon>
        <taxon>Nicrophorus</taxon>
    </lineage>
</organism>
<dbReference type="SUPFAM" id="SSF81524">
    <property type="entry name" value="14 kDa protein of cytochrome bc1 complex (Ubiquinol-cytochrome c reductase)"/>
    <property type="match status" value="1"/>
</dbReference>
<keyword evidence="7 11" id="KW-0249">Electron transport</keyword>
<dbReference type="Gene3D" id="1.10.1090.10">
    <property type="entry name" value="Cytochrome b-c1 complex subunit 7"/>
    <property type="match status" value="1"/>
</dbReference>
<comment type="function">
    <text evidence="11">Component of the ubiquinol-cytochrome c oxidoreductase, a multisubunit transmembrane complex that is part of the mitochondrial electron transport chain which drives oxidative phosphorylation.</text>
</comment>